<dbReference type="AlphaFoldDB" id="A0A081L8W2"/>
<dbReference type="Pfam" id="PF03466">
    <property type="entry name" value="LysR_substrate"/>
    <property type="match status" value="1"/>
</dbReference>
<evidence type="ECO:0000256" key="4">
    <source>
        <dbReference type="ARBA" id="ARBA00023163"/>
    </source>
</evidence>
<dbReference type="PANTHER" id="PTHR30126">
    <property type="entry name" value="HTH-TYPE TRANSCRIPTIONAL REGULATOR"/>
    <property type="match status" value="1"/>
</dbReference>
<dbReference type="SUPFAM" id="SSF53850">
    <property type="entry name" value="Periplasmic binding protein-like II"/>
    <property type="match status" value="1"/>
</dbReference>
<dbReference type="GO" id="GO:0003700">
    <property type="term" value="F:DNA-binding transcription factor activity"/>
    <property type="evidence" value="ECO:0007669"/>
    <property type="project" value="InterPro"/>
</dbReference>
<dbReference type="GO" id="GO:0000976">
    <property type="term" value="F:transcription cis-regulatory region binding"/>
    <property type="evidence" value="ECO:0007669"/>
    <property type="project" value="TreeGrafter"/>
</dbReference>
<gene>
    <name evidence="6" type="ORF">BA70_06290</name>
</gene>
<dbReference type="InterPro" id="IPR000847">
    <property type="entry name" value="LysR_HTH_N"/>
</dbReference>
<reference evidence="6 7" key="1">
    <citation type="submission" date="2012-09" db="EMBL/GenBank/DDBJ databases">
        <title>Genome Sequence of Bacillus sp. DW5-4.</title>
        <authorList>
            <person name="Lai Q."/>
            <person name="Liu Y."/>
            <person name="Shao Z."/>
        </authorList>
    </citation>
    <scope>NUCLEOTIDE SEQUENCE [LARGE SCALE GENOMIC DNA]</scope>
    <source>
        <strain evidence="6 7">DW5-4</strain>
    </source>
</reference>
<keyword evidence="7" id="KW-1185">Reference proteome</keyword>
<dbReference type="InterPro" id="IPR036390">
    <property type="entry name" value="WH_DNA-bd_sf"/>
</dbReference>
<dbReference type="FunFam" id="1.10.10.10:FF:000001">
    <property type="entry name" value="LysR family transcriptional regulator"/>
    <property type="match status" value="1"/>
</dbReference>
<evidence type="ECO:0000313" key="6">
    <source>
        <dbReference type="EMBL" id="KEP25688.1"/>
    </source>
</evidence>
<dbReference type="PANTHER" id="PTHR30126:SF39">
    <property type="entry name" value="HTH-TYPE TRANSCRIPTIONAL REGULATOR CYSL"/>
    <property type="match status" value="1"/>
</dbReference>
<keyword evidence="3" id="KW-0238">DNA-binding</keyword>
<dbReference type="Pfam" id="PF00126">
    <property type="entry name" value="HTH_1"/>
    <property type="match status" value="1"/>
</dbReference>
<dbReference type="InterPro" id="IPR036388">
    <property type="entry name" value="WH-like_DNA-bd_sf"/>
</dbReference>
<organism evidence="6 7">
    <name type="scientific">Bacillus zhangzhouensis</name>
    <dbReference type="NCBI Taxonomy" id="1178540"/>
    <lineage>
        <taxon>Bacteria</taxon>
        <taxon>Bacillati</taxon>
        <taxon>Bacillota</taxon>
        <taxon>Bacilli</taxon>
        <taxon>Bacillales</taxon>
        <taxon>Bacillaceae</taxon>
        <taxon>Bacillus</taxon>
    </lineage>
</organism>
<dbReference type="PRINTS" id="PR00039">
    <property type="entry name" value="HTHLYSR"/>
</dbReference>
<evidence type="ECO:0000256" key="2">
    <source>
        <dbReference type="ARBA" id="ARBA00023015"/>
    </source>
</evidence>
<evidence type="ECO:0000256" key="1">
    <source>
        <dbReference type="ARBA" id="ARBA00009437"/>
    </source>
</evidence>
<name>A0A081L8W2_9BACI</name>
<dbReference type="PROSITE" id="PS50931">
    <property type="entry name" value="HTH_LYSR"/>
    <property type="match status" value="1"/>
</dbReference>
<evidence type="ECO:0000313" key="7">
    <source>
        <dbReference type="Proteomes" id="UP000028091"/>
    </source>
</evidence>
<feature type="domain" description="HTH lysR-type" evidence="5">
    <location>
        <begin position="1"/>
        <end position="58"/>
    </location>
</feature>
<dbReference type="eggNOG" id="COG0583">
    <property type="taxonomic scope" value="Bacteria"/>
</dbReference>
<evidence type="ECO:0000259" key="5">
    <source>
        <dbReference type="PROSITE" id="PS50931"/>
    </source>
</evidence>
<dbReference type="Proteomes" id="UP000028091">
    <property type="component" value="Unassembled WGS sequence"/>
</dbReference>
<dbReference type="Gene3D" id="3.40.190.290">
    <property type="match status" value="1"/>
</dbReference>
<comment type="caution">
    <text evidence="6">The sequence shown here is derived from an EMBL/GenBank/DDBJ whole genome shotgun (WGS) entry which is preliminary data.</text>
</comment>
<evidence type="ECO:0000256" key="3">
    <source>
        <dbReference type="ARBA" id="ARBA00023125"/>
    </source>
</evidence>
<sequence length="299" mass="34049">MYYDALKTFVTVVEERNFTKAAQKLRISQPSVSLHIKNLEQEFQTVLLNRSPKQLTVTPTGDMLYHRSKQIIRLYEQAKQDIYEHHHLARGKLTIGASFTIGEYVLPQILAEFHQLYPHVDIEVAIDNTEAIARHVRLFHVDIGLIEGQTNDKELSVETFLEDELYIVAPLDHPFAKKKDVTIDQLQNETWITREEGSGTGEYLQHVLKSNGLKARTFVTFSSNQAIKEAVIHGMGLSILSKYVLQRGSIGGELAVISVRGMDFKRKFSYVESPMTGGNKNKELLVELLRKERKDASPQ</sequence>
<keyword evidence="2" id="KW-0805">Transcription regulation</keyword>
<dbReference type="RefSeq" id="WP_034323391.1">
    <property type="nucleotide sequence ID" value="NZ_JOTP01000018.1"/>
</dbReference>
<protein>
    <submittedName>
        <fullName evidence="6">LysR family transcriptional regulator</fullName>
    </submittedName>
</protein>
<dbReference type="OrthoDB" id="9785745at2"/>
<comment type="similarity">
    <text evidence="1">Belongs to the LysR transcriptional regulatory family.</text>
</comment>
<proteinExistence type="inferred from homology"/>
<dbReference type="InterPro" id="IPR005119">
    <property type="entry name" value="LysR_subst-bd"/>
</dbReference>
<dbReference type="EMBL" id="JOTP01000018">
    <property type="protein sequence ID" value="KEP25688.1"/>
    <property type="molecule type" value="Genomic_DNA"/>
</dbReference>
<accession>A0A081L8W2</accession>
<dbReference type="CDD" id="cd08420">
    <property type="entry name" value="PBP2_CysL_like"/>
    <property type="match status" value="1"/>
</dbReference>
<keyword evidence="4" id="KW-0804">Transcription</keyword>
<dbReference type="SUPFAM" id="SSF46785">
    <property type="entry name" value="Winged helix' DNA-binding domain"/>
    <property type="match status" value="1"/>
</dbReference>
<dbReference type="Gene3D" id="1.10.10.10">
    <property type="entry name" value="Winged helix-like DNA-binding domain superfamily/Winged helix DNA-binding domain"/>
    <property type="match status" value="1"/>
</dbReference>